<name>A0AA47MYG6_MERPO</name>
<comment type="caution">
    <text evidence="2">The sequence shown here is derived from an EMBL/GenBank/DDBJ whole genome shotgun (WGS) entry which is preliminary data.</text>
</comment>
<reference evidence="2" key="1">
    <citation type="journal article" date="2023" name="Front. Mar. Sci.">
        <title>A new Merluccius polli reference genome to investigate the effects of global change in West African waters.</title>
        <authorList>
            <person name="Mateo J.L."/>
            <person name="Blanco-Fernandez C."/>
            <person name="Garcia-Vazquez E."/>
            <person name="Machado-Schiaffino G."/>
        </authorList>
    </citation>
    <scope>NUCLEOTIDE SEQUENCE</scope>
    <source>
        <strain evidence="2">C29</strain>
        <tissue evidence="2">Fin</tissue>
    </source>
</reference>
<proteinExistence type="predicted"/>
<evidence type="ECO:0000313" key="2">
    <source>
        <dbReference type="EMBL" id="KAK0148510.1"/>
    </source>
</evidence>
<sequence>MYQKKARKKSTGDAEGARFSRGKVAPPADAPVRGNSVSGSACWCDAPGHHPCPPALPGVPCGHKQGETCARTGAGNQVCVLSIVPVQIKAKNGNTILSTYAFFDPGSSATFCTEHLTRQLNMNSTKAHIFLRTMGQANTVSGPEVYTQQVMPVTKDNIVTQKDLRKWPYLQRIEVPKLDAEVELLIGTNAPKLLEPSEVINSHGDGPYAVRTLLGWVVNGPLRGGGSDTGKIGCSTVTVNRIFIDKVELLIAQYNQDFNEKSCE</sequence>
<evidence type="ECO:0000256" key="1">
    <source>
        <dbReference type="SAM" id="MobiDB-lite"/>
    </source>
</evidence>
<dbReference type="EMBL" id="JAOPHQ010002015">
    <property type="protein sequence ID" value="KAK0148510.1"/>
    <property type="molecule type" value="Genomic_DNA"/>
</dbReference>
<feature type="region of interest" description="Disordered" evidence="1">
    <location>
        <begin position="1"/>
        <end position="32"/>
    </location>
</feature>
<dbReference type="AlphaFoldDB" id="A0AA47MYG6"/>
<evidence type="ECO:0008006" key="4">
    <source>
        <dbReference type="Google" id="ProtNLM"/>
    </source>
</evidence>
<keyword evidence="3" id="KW-1185">Reference proteome</keyword>
<evidence type="ECO:0000313" key="3">
    <source>
        <dbReference type="Proteomes" id="UP001174136"/>
    </source>
</evidence>
<dbReference type="Proteomes" id="UP001174136">
    <property type="component" value="Unassembled WGS sequence"/>
</dbReference>
<protein>
    <recommendedName>
        <fullName evidence="4">Peptidase aspartic putative domain-containing protein</fullName>
    </recommendedName>
</protein>
<dbReference type="PANTHER" id="PTHR47331:SF3">
    <property type="match status" value="1"/>
</dbReference>
<gene>
    <name evidence="2" type="ORF">N1851_011164</name>
</gene>
<accession>A0AA47MYG6</accession>
<dbReference type="PANTHER" id="PTHR47331">
    <property type="entry name" value="PHD-TYPE DOMAIN-CONTAINING PROTEIN"/>
    <property type="match status" value="1"/>
</dbReference>
<organism evidence="2 3">
    <name type="scientific">Merluccius polli</name>
    <name type="common">Benguela hake</name>
    <name type="synonym">Merluccius cadenati</name>
    <dbReference type="NCBI Taxonomy" id="89951"/>
    <lineage>
        <taxon>Eukaryota</taxon>
        <taxon>Metazoa</taxon>
        <taxon>Chordata</taxon>
        <taxon>Craniata</taxon>
        <taxon>Vertebrata</taxon>
        <taxon>Euteleostomi</taxon>
        <taxon>Actinopterygii</taxon>
        <taxon>Neopterygii</taxon>
        <taxon>Teleostei</taxon>
        <taxon>Neoteleostei</taxon>
        <taxon>Acanthomorphata</taxon>
        <taxon>Zeiogadaria</taxon>
        <taxon>Gadariae</taxon>
        <taxon>Gadiformes</taxon>
        <taxon>Gadoidei</taxon>
        <taxon>Merlucciidae</taxon>
        <taxon>Merluccius</taxon>
    </lineage>
</organism>